<evidence type="ECO:0000256" key="1">
    <source>
        <dbReference type="ARBA" id="ARBA00022741"/>
    </source>
</evidence>
<keyword evidence="2" id="KW-0067">ATP-binding</keyword>
<dbReference type="Pfam" id="PF03630">
    <property type="entry name" value="Fumble"/>
    <property type="match status" value="1"/>
</dbReference>
<dbReference type="InterPro" id="IPR004567">
    <property type="entry name" value="Type_II_PanK"/>
</dbReference>
<dbReference type="GO" id="GO:0015937">
    <property type="term" value="P:coenzyme A biosynthetic process"/>
    <property type="evidence" value="ECO:0007669"/>
    <property type="project" value="UniProtKB-KW"/>
</dbReference>
<dbReference type="PANTHER" id="PTHR12280">
    <property type="entry name" value="PANTOTHENATE KINASE"/>
    <property type="match status" value="1"/>
</dbReference>
<protein>
    <recommendedName>
        <fullName evidence="5">SIS domain-containing protein</fullName>
    </recommendedName>
</protein>
<dbReference type="Gene3D" id="3.30.420.40">
    <property type="match status" value="1"/>
</dbReference>
<dbReference type="InterPro" id="IPR043129">
    <property type="entry name" value="ATPase_NBD"/>
</dbReference>
<accession>X1F2Z1</accession>
<gene>
    <name evidence="4" type="ORF">S03H2_20715</name>
</gene>
<comment type="caution">
    <text evidence="4">The sequence shown here is derived from an EMBL/GenBank/DDBJ whole genome shotgun (WGS) entry which is preliminary data.</text>
</comment>
<keyword evidence="1" id="KW-0547">Nucleotide-binding</keyword>
<dbReference type="SUPFAM" id="SSF53067">
    <property type="entry name" value="Actin-like ATPase domain"/>
    <property type="match status" value="1"/>
</dbReference>
<reference evidence="4" key="1">
    <citation type="journal article" date="2014" name="Front. Microbiol.">
        <title>High frequency of phylogenetically diverse reductive dehalogenase-homologous genes in deep subseafloor sedimentary metagenomes.</title>
        <authorList>
            <person name="Kawai M."/>
            <person name="Futagami T."/>
            <person name="Toyoda A."/>
            <person name="Takaki Y."/>
            <person name="Nishi S."/>
            <person name="Hori S."/>
            <person name="Arai W."/>
            <person name="Tsubouchi T."/>
            <person name="Morono Y."/>
            <person name="Uchiyama I."/>
            <person name="Ito T."/>
            <person name="Fujiyama A."/>
            <person name="Inagaki F."/>
            <person name="Takami H."/>
        </authorList>
    </citation>
    <scope>NUCLEOTIDE SEQUENCE</scope>
    <source>
        <strain evidence="4">Expedition CK06-06</strain>
    </source>
</reference>
<dbReference type="GO" id="GO:0005829">
    <property type="term" value="C:cytosol"/>
    <property type="evidence" value="ECO:0007669"/>
    <property type="project" value="TreeGrafter"/>
</dbReference>
<name>X1F2Z1_9ZZZZ</name>
<dbReference type="EMBL" id="BARU01010948">
    <property type="protein sequence ID" value="GAH39312.1"/>
    <property type="molecule type" value="Genomic_DNA"/>
</dbReference>
<feature type="non-terminal residue" evidence="4">
    <location>
        <position position="1"/>
    </location>
</feature>
<dbReference type="AlphaFoldDB" id="X1F2Z1"/>
<dbReference type="GO" id="GO:0005524">
    <property type="term" value="F:ATP binding"/>
    <property type="evidence" value="ECO:0007669"/>
    <property type="project" value="UniProtKB-KW"/>
</dbReference>
<proteinExistence type="predicted"/>
<sequence length="175" mass="18953">ASKYTNAALSNNDILIVLSGSGTTSIVVSLLKNYVNTAKPFGIISITSHPETIIGRVGDITIKLKGRTKRDKLFREFTAAALGKIDKSFDLNSVKKEDIISSLIGVIGENIGTIATLMAENHEVKHIIFCGGFLIENKTLKQILSLLCKFKRIKPIFIENSVFAGAIGALLFNST</sequence>
<evidence type="ECO:0000256" key="2">
    <source>
        <dbReference type="ARBA" id="ARBA00022840"/>
    </source>
</evidence>
<evidence type="ECO:0000256" key="3">
    <source>
        <dbReference type="ARBA" id="ARBA00022993"/>
    </source>
</evidence>
<evidence type="ECO:0008006" key="5">
    <source>
        <dbReference type="Google" id="ProtNLM"/>
    </source>
</evidence>
<keyword evidence="3" id="KW-0173">Coenzyme A biosynthesis</keyword>
<dbReference type="PANTHER" id="PTHR12280:SF20">
    <property type="entry name" value="4'-PHOSPHOPANTETHEINE PHOSPHATASE"/>
    <property type="match status" value="1"/>
</dbReference>
<dbReference type="GO" id="GO:0004594">
    <property type="term" value="F:pantothenate kinase activity"/>
    <property type="evidence" value="ECO:0007669"/>
    <property type="project" value="TreeGrafter"/>
</dbReference>
<evidence type="ECO:0000313" key="4">
    <source>
        <dbReference type="EMBL" id="GAH39312.1"/>
    </source>
</evidence>
<organism evidence="4">
    <name type="scientific">marine sediment metagenome</name>
    <dbReference type="NCBI Taxonomy" id="412755"/>
    <lineage>
        <taxon>unclassified sequences</taxon>
        <taxon>metagenomes</taxon>
        <taxon>ecological metagenomes</taxon>
    </lineage>
</organism>